<keyword evidence="1" id="KW-0472">Membrane</keyword>
<evidence type="ECO:0000313" key="2">
    <source>
        <dbReference type="EMBL" id="KAE8331299.1"/>
    </source>
</evidence>
<sequence>MVGIETVEPPDFINSQIILECLFLLGGLPIALNFVYHRRKGAGAIPLFGQSMPCTVSYWLHIWNMFKLLLGPERGGGGGDNGGSRHFYSSSRTKFASSDPYCWLFNAAPLR</sequence>
<evidence type="ECO:0000313" key="3">
    <source>
        <dbReference type="Proteomes" id="UP000325945"/>
    </source>
</evidence>
<dbReference type="Proteomes" id="UP000325945">
    <property type="component" value="Unassembled WGS sequence"/>
</dbReference>
<feature type="transmembrane region" description="Helical" evidence="1">
    <location>
        <begin position="17"/>
        <end position="36"/>
    </location>
</feature>
<protein>
    <submittedName>
        <fullName evidence="2">Uncharacterized protein</fullName>
    </submittedName>
</protein>
<accession>A0A5N6XGQ9</accession>
<dbReference type="EMBL" id="ML741770">
    <property type="protein sequence ID" value="KAE8331299.1"/>
    <property type="molecule type" value="Genomic_DNA"/>
</dbReference>
<evidence type="ECO:0000256" key="1">
    <source>
        <dbReference type="SAM" id="Phobius"/>
    </source>
</evidence>
<gene>
    <name evidence="2" type="ORF">BDV39DRAFT_169437</name>
</gene>
<reference evidence="3" key="1">
    <citation type="submission" date="2019-04" db="EMBL/GenBank/DDBJ databases">
        <title>Friends and foes A comparative genomics studyof 23 Aspergillus species from section Flavi.</title>
        <authorList>
            <consortium name="DOE Joint Genome Institute"/>
            <person name="Kjaerbolling I."/>
            <person name="Vesth T."/>
            <person name="Frisvad J.C."/>
            <person name="Nybo J.L."/>
            <person name="Theobald S."/>
            <person name="Kildgaard S."/>
            <person name="Isbrandt T."/>
            <person name="Kuo A."/>
            <person name="Sato A."/>
            <person name="Lyhne E.K."/>
            <person name="Kogle M.E."/>
            <person name="Wiebenga A."/>
            <person name="Kun R.S."/>
            <person name="Lubbers R.J."/>
            <person name="Makela M.R."/>
            <person name="Barry K."/>
            <person name="Chovatia M."/>
            <person name="Clum A."/>
            <person name="Daum C."/>
            <person name="Haridas S."/>
            <person name="He G."/>
            <person name="LaButti K."/>
            <person name="Lipzen A."/>
            <person name="Mondo S."/>
            <person name="Riley R."/>
            <person name="Salamov A."/>
            <person name="Simmons B.A."/>
            <person name="Magnuson J.K."/>
            <person name="Henrissat B."/>
            <person name="Mortensen U.H."/>
            <person name="Larsen T.O."/>
            <person name="Devries R.P."/>
            <person name="Grigoriev I.V."/>
            <person name="Machida M."/>
            <person name="Baker S.E."/>
            <person name="Andersen M.R."/>
        </authorList>
    </citation>
    <scope>NUCLEOTIDE SEQUENCE [LARGE SCALE GENOMIC DNA]</scope>
    <source>
        <strain evidence="3">CBS 130017</strain>
    </source>
</reference>
<organism evidence="2 3">
    <name type="scientific">Aspergillus sergii</name>
    <dbReference type="NCBI Taxonomy" id="1034303"/>
    <lineage>
        <taxon>Eukaryota</taxon>
        <taxon>Fungi</taxon>
        <taxon>Dikarya</taxon>
        <taxon>Ascomycota</taxon>
        <taxon>Pezizomycotina</taxon>
        <taxon>Eurotiomycetes</taxon>
        <taxon>Eurotiomycetidae</taxon>
        <taxon>Eurotiales</taxon>
        <taxon>Aspergillaceae</taxon>
        <taxon>Aspergillus</taxon>
        <taxon>Aspergillus subgen. Circumdati</taxon>
    </lineage>
</organism>
<keyword evidence="1" id="KW-0812">Transmembrane</keyword>
<dbReference type="AlphaFoldDB" id="A0A5N6XGQ9"/>
<name>A0A5N6XGQ9_9EURO</name>
<keyword evidence="1" id="KW-1133">Transmembrane helix</keyword>
<proteinExistence type="predicted"/>
<keyword evidence="3" id="KW-1185">Reference proteome</keyword>